<keyword evidence="3" id="KW-1185">Reference proteome</keyword>
<evidence type="ECO:0000256" key="1">
    <source>
        <dbReference type="SAM" id="MobiDB-lite"/>
    </source>
</evidence>
<feature type="compositionally biased region" description="Low complexity" evidence="1">
    <location>
        <begin position="274"/>
        <end position="285"/>
    </location>
</feature>
<dbReference type="AlphaFoldDB" id="A0AAX4JTM7"/>
<dbReference type="EMBL" id="CP144101">
    <property type="protein sequence ID" value="WWC88780.1"/>
    <property type="molecule type" value="Genomic_DNA"/>
</dbReference>
<feature type="compositionally biased region" description="Polar residues" evidence="1">
    <location>
        <begin position="258"/>
        <end position="273"/>
    </location>
</feature>
<gene>
    <name evidence="2" type="ORF">L201_003693</name>
</gene>
<dbReference type="RefSeq" id="XP_066075543.1">
    <property type="nucleotide sequence ID" value="XM_066219446.1"/>
</dbReference>
<reference evidence="2 3" key="1">
    <citation type="submission" date="2024-01" db="EMBL/GenBank/DDBJ databases">
        <title>Comparative genomics of Cryptococcus and Kwoniella reveals pathogenesis evolution and contrasting modes of karyotype evolution via chromosome fusion or intercentromeric recombination.</title>
        <authorList>
            <person name="Coelho M.A."/>
            <person name="David-Palma M."/>
            <person name="Shea T."/>
            <person name="Bowers K."/>
            <person name="McGinley-Smith S."/>
            <person name="Mohammad A.W."/>
            <person name="Gnirke A."/>
            <person name="Yurkov A.M."/>
            <person name="Nowrousian M."/>
            <person name="Sun S."/>
            <person name="Cuomo C.A."/>
            <person name="Heitman J."/>
        </authorList>
    </citation>
    <scope>NUCLEOTIDE SEQUENCE [LARGE SCALE GENOMIC DNA]</scope>
    <source>
        <strain evidence="2 3">CBS 6074</strain>
    </source>
</reference>
<feature type="compositionally biased region" description="Polar residues" evidence="1">
    <location>
        <begin position="342"/>
        <end position="358"/>
    </location>
</feature>
<accession>A0AAX4JTM7</accession>
<dbReference type="GeneID" id="91094363"/>
<protein>
    <submittedName>
        <fullName evidence="2">Uncharacterized protein</fullName>
    </submittedName>
</protein>
<organism evidence="2 3">
    <name type="scientific">Kwoniella dendrophila CBS 6074</name>
    <dbReference type="NCBI Taxonomy" id="1295534"/>
    <lineage>
        <taxon>Eukaryota</taxon>
        <taxon>Fungi</taxon>
        <taxon>Dikarya</taxon>
        <taxon>Basidiomycota</taxon>
        <taxon>Agaricomycotina</taxon>
        <taxon>Tremellomycetes</taxon>
        <taxon>Tremellales</taxon>
        <taxon>Cryptococcaceae</taxon>
        <taxon>Kwoniella</taxon>
    </lineage>
</organism>
<proteinExistence type="predicted"/>
<evidence type="ECO:0000313" key="3">
    <source>
        <dbReference type="Proteomes" id="UP001355207"/>
    </source>
</evidence>
<feature type="region of interest" description="Disordered" evidence="1">
    <location>
        <begin position="258"/>
        <end position="287"/>
    </location>
</feature>
<sequence>MEVATTHNSTSLIPSSHYGGNSYYDNPVKPLFDADGNLTKDSQQEVSKYGWGLVNEMKSNIAGDDESQYYSDIMEKNLQRTIEGREDLEEDPITDAALRNWVSRDTSGTAARAYDAYSELLSGRELFRLALHGKVGPAVPDNISSGPLSIEDGSDGFSESWDSRGPLPAAWETPRRAIDAPTEYPSEDNVSADVSSALVPYTDTTDRSIIPVTNSDFDNGYGVNRAGIPNELLTDLKQNRKTAHPSAMTRTMTSYFPQSEQPTFGAQQPSFGPSSSSIRNLNSTSGQSRIRDMFRSAVENLNPDSREAIEWEKQNPNGSTTEFGEAHGTTADGGNIQMRYTSSTSGNRSVQSFSSVSTGGRLPRGFDPMSMLSGM</sequence>
<evidence type="ECO:0000313" key="2">
    <source>
        <dbReference type="EMBL" id="WWC88780.1"/>
    </source>
</evidence>
<dbReference type="Proteomes" id="UP001355207">
    <property type="component" value="Chromosome 4"/>
</dbReference>
<name>A0AAX4JTM7_9TREE</name>
<feature type="region of interest" description="Disordered" evidence="1">
    <location>
        <begin position="342"/>
        <end position="375"/>
    </location>
</feature>